<evidence type="ECO:0000259" key="12">
    <source>
        <dbReference type="PROSITE" id="PS51424"/>
    </source>
</evidence>
<evidence type="ECO:0000256" key="9">
    <source>
        <dbReference type="ARBA" id="ARBA00023134"/>
    </source>
</evidence>
<dbReference type="InterPro" id="IPR050216">
    <property type="entry name" value="LRR_domain-containing"/>
</dbReference>
<organism evidence="13 14">
    <name type="scientific">Pseudanabaena galeata UHCC 0370</name>
    <dbReference type="NCBI Taxonomy" id="3110310"/>
    <lineage>
        <taxon>Bacteria</taxon>
        <taxon>Bacillati</taxon>
        <taxon>Cyanobacteriota</taxon>
        <taxon>Cyanophyceae</taxon>
        <taxon>Pseudanabaenales</taxon>
        <taxon>Pseudanabaenaceae</taxon>
        <taxon>Pseudanabaena</taxon>
    </lineage>
</organism>
<dbReference type="PROSITE" id="PS51450">
    <property type="entry name" value="LRR"/>
    <property type="match status" value="3"/>
</dbReference>
<dbReference type="NCBIfam" id="TIGR00231">
    <property type="entry name" value="small_GTP"/>
    <property type="match status" value="1"/>
</dbReference>
<keyword evidence="7" id="KW-0418">Kinase</keyword>
<feature type="domain" description="Roc" evidence="12">
    <location>
        <begin position="179"/>
        <end position="346"/>
    </location>
</feature>
<keyword evidence="14" id="KW-1185">Reference proteome</keyword>
<dbReference type="Gene3D" id="3.80.10.10">
    <property type="entry name" value="Ribonuclease Inhibitor"/>
    <property type="match status" value="2"/>
</dbReference>
<dbReference type="Pfam" id="PF16095">
    <property type="entry name" value="COR-A"/>
    <property type="match status" value="1"/>
</dbReference>
<dbReference type="SMART" id="SM00369">
    <property type="entry name" value="LRR_TYP"/>
    <property type="match status" value="4"/>
</dbReference>
<evidence type="ECO:0000313" key="13">
    <source>
        <dbReference type="EMBL" id="MEA5479232.1"/>
    </source>
</evidence>
<evidence type="ECO:0000256" key="1">
    <source>
        <dbReference type="ARBA" id="ARBA00012513"/>
    </source>
</evidence>
<evidence type="ECO:0000256" key="10">
    <source>
        <dbReference type="ARBA" id="ARBA00047899"/>
    </source>
</evidence>
<dbReference type="InterPro" id="IPR027417">
    <property type="entry name" value="P-loop_NTPase"/>
</dbReference>
<dbReference type="InterPro" id="IPR057263">
    <property type="entry name" value="COR-B"/>
</dbReference>
<evidence type="ECO:0000256" key="5">
    <source>
        <dbReference type="ARBA" id="ARBA00022737"/>
    </source>
</evidence>
<dbReference type="SUPFAM" id="SSF52058">
    <property type="entry name" value="L domain-like"/>
    <property type="match status" value="1"/>
</dbReference>
<dbReference type="PRINTS" id="PR00449">
    <property type="entry name" value="RASTRNSFRMNG"/>
</dbReference>
<dbReference type="InterPro" id="IPR001611">
    <property type="entry name" value="Leu-rich_rpt"/>
</dbReference>
<dbReference type="Pfam" id="PF08477">
    <property type="entry name" value="Roc"/>
    <property type="match status" value="1"/>
</dbReference>
<comment type="caution">
    <text evidence="13">The sequence shown here is derived from an EMBL/GenBank/DDBJ whole genome shotgun (WGS) entry which is preliminary data.</text>
</comment>
<dbReference type="PANTHER" id="PTHR48051:SF1">
    <property type="entry name" value="RAS SUPPRESSOR PROTEIN 1"/>
    <property type="match status" value="1"/>
</dbReference>
<reference evidence="13 14" key="1">
    <citation type="submission" date="2023-12" db="EMBL/GenBank/DDBJ databases">
        <title>Baltic Sea Cyanobacteria.</title>
        <authorList>
            <person name="Delbaje E."/>
            <person name="Fewer D.P."/>
            <person name="Shishido T.K."/>
        </authorList>
    </citation>
    <scope>NUCLEOTIDE SEQUENCE [LARGE SCALE GENOMIC DNA]</scope>
    <source>
        <strain evidence="13 14">UHCC 0370</strain>
    </source>
</reference>
<keyword evidence="4" id="KW-0808">Transferase</keyword>
<dbReference type="InterPro" id="IPR036388">
    <property type="entry name" value="WH-like_DNA-bd_sf"/>
</dbReference>
<dbReference type="Pfam" id="PF13855">
    <property type="entry name" value="LRR_8"/>
    <property type="match status" value="2"/>
</dbReference>
<evidence type="ECO:0000256" key="6">
    <source>
        <dbReference type="ARBA" id="ARBA00022741"/>
    </source>
</evidence>
<evidence type="ECO:0000256" key="2">
    <source>
        <dbReference type="ARBA" id="ARBA00022527"/>
    </source>
</evidence>
<dbReference type="SMART" id="SM00177">
    <property type="entry name" value="ARF"/>
    <property type="match status" value="1"/>
</dbReference>
<dbReference type="PROSITE" id="PS51424">
    <property type="entry name" value="ROC"/>
    <property type="match status" value="1"/>
</dbReference>
<keyword evidence="2" id="KW-0723">Serine/threonine-protein kinase</keyword>
<evidence type="ECO:0000256" key="11">
    <source>
        <dbReference type="ARBA" id="ARBA00048679"/>
    </source>
</evidence>
<keyword evidence="5" id="KW-0677">Repeat</keyword>
<evidence type="ECO:0000313" key="14">
    <source>
        <dbReference type="Proteomes" id="UP001301388"/>
    </source>
</evidence>
<dbReference type="SUPFAM" id="SSF52540">
    <property type="entry name" value="P-loop containing nucleoside triphosphate hydrolases"/>
    <property type="match status" value="1"/>
</dbReference>
<dbReference type="SMART" id="SM00173">
    <property type="entry name" value="RAS"/>
    <property type="match status" value="1"/>
</dbReference>
<dbReference type="Gene3D" id="3.40.50.300">
    <property type="entry name" value="P-loop containing nucleotide triphosphate hydrolases"/>
    <property type="match status" value="1"/>
</dbReference>
<evidence type="ECO:0000256" key="7">
    <source>
        <dbReference type="ARBA" id="ARBA00022777"/>
    </source>
</evidence>
<protein>
    <recommendedName>
        <fullName evidence="1">non-specific serine/threonine protein kinase</fullName>
        <ecNumber evidence="1">2.7.11.1</ecNumber>
    </recommendedName>
</protein>
<dbReference type="EMBL" id="JAYGIE010000085">
    <property type="protein sequence ID" value="MEA5479232.1"/>
    <property type="molecule type" value="Genomic_DNA"/>
</dbReference>
<keyword evidence="3" id="KW-0433">Leucine-rich repeat</keyword>
<proteinExistence type="predicted"/>
<dbReference type="InterPro" id="IPR003591">
    <property type="entry name" value="Leu-rich_rpt_typical-subtyp"/>
</dbReference>
<dbReference type="Gene3D" id="1.10.10.2200">
    <property type="match status" value="1"/>
</dbReference>
<dbReference type="Gene3D" id="1.10.10.10">
    <property type="entry name" value="Winged helix-like DNA-binding domain superfamily/Winged helix DNA-binding domain"/>
    <property type="match status" value="1"/>
</dbReference>
<dbReference type="InterPro" id="IPR032171">
    <property type="entry name" value="COR-A"/>
</dbReference>
<gene>
    <name evidence="13" type="ORF">VB774_16545</name>
</gene>
<dbReference type="PANTHER" id="PTHR48051">
    <property type="match status" value="1"/>
</dbReference>
<keyword evidence="6" id="KW-0547">Nucleotide-binding</keyword>
<keyword evidence="8" id="KW-0067">ATP-binding</keyword>
<dbReference type="SMART" id="SM00175">
    <property type="entry name" value="RAB"/>
    <property type="match status" value="1"/>
</dbReference>
<keyword evidence="9" id="KW-0342">GTP-binding</keyword>
<comment type="catalytic activity">
    <reaction evidence="10">
        <text>L-threonyl-[protein] + ATP = O-phospho-L-threonyl-[protein] + ADP + H(+)</text>
        <dbReference type="Rhea" id="RHEA:46608"/>
        <dbReference type="Rhea" id="RHEA-COMP:11060"/>
        <dbReference type="Rhea" id="RHEA-COMP:11605"/>
        <dbReference type="ChEBI" id="CHEBI:15378"/>
        <dbReference type="ChEBI" id="CHEBI:30013"/>
        <dbReference type="ChEBI" id="CHEBI:30616"/>
        <dbReference type="ChEBI" id="CHEBI:61977"/>
        <dbReference type="ChEBI" id="CHEBI:456216"/>
        <dbReference type="EC" id="2.7.11.1"/>
    </reaction>
</comment>
<dbReference type="InterPro" id="IPR032675">
    <property type="entry name" value="LRR_dom_sf"/>
</dbReference>
<evidence type="ECO:0000256" key="3">
    <source>
        <dbReference type="ARBA" id="ARBA00022614"/>
    </source>
</evidence>
<evidence type="ECO:0000256" key="4">
    <source>
        <dbReference type="ARBA" id="ARBA00022679"/>
    </source>
</evidence>
<dbReference type="EC" id="2.7.11.1" evidence="1"/>
<dbReference type="InterPro" id="IPR005225">
    <property type="entry name" value="Small_GTP-bd"/>
</dbReference>
<dbReference type="InterPro" id="IPR020859">
    <property type="entry name" value="ROC"/>
</dbReference>
<name>A0ABU5TMA3_9CYAN</name>
<dbReference type="CDD" id="cd09914">
    <property type="entry name" value="RocCOR"/>
    <property type="match status" value="1"/>
</dbReference>
<dbReference type="PROSITE" id="PS51419">
    <property type="entry name" value="RAB"/>
    <property type="match status" value="1"/>
</dbReference>
<dbReference type="Proteomes" id="UP001301388">
    <property type="component" value="Unassembled WGS sequence"/>
</dbReference>
<comment type="catalytic activity">
    <reaction evidence="11">
        <text>L-seryl-[protein] + ATP = O-phospho-L-seryl-[protein] + ADP + H(+)</text>
        <dbReference type="Rhea" id="RHEA:17989"/>
        <dbReference type="Rhea" id="RHEA-COMP:9863"/>
        <dbReference type="Rhea" id="RHEA-COMP:11604"/>
        <dbReference type="ChEBI" id="CHEBI:15378"/>
        <dbReference type="ChEBI" id="CHEBI:29999"/>
        <dbReference type="ChEBI" id="CHEBI:30616"/>
        <dbReference type="ChEBI" id="CHEBI:83421"/>
        <dbReference type="ChEBI" id="CHEBI:456216"/>
        <dbReference type="EC" id="2.7.11.1"/>
    </reaction>
</comment>
<sequence length="705" mass="81741">MCKSYSYEIILENARKECWTELYLSNHNLSRIPESIKNLIHLRILDLSCNDIVDIPSSISQLRNLQMLSLHDNNIDIILDALFTEPSYSSFLNSLEILDLSNNKIDKLPRSIGNLLNLKSLDISSNKIQSIPREILELPKLQWINLDNNPLTLNIPQEISSSWNANTITTYLYQLSIQRTFPLHEAKMIVVGQSDVGKTSLINQLLHNSYDKNQPQTDGLNVETWNVQVNRKDIRLNVWDFGGQEIYHATHQFFLTKRSLYLLVCNCRTSEEENRIEYWLKLIESFGDKSPVIIVGNKKDEQPLDINRKALREKYPNIQAIIETSCSENNGIDELRTTIFQQVASLKEVYDLLPLSWFEVKQQLEAMTEDFISYNRYIGICHESKIPEEQNQDQLIDLLHRLGLVLNFRDHPILKSTNVLKPEWVTEGIYAMLSDETLKTDNKGIFTLADLSRVLDPERYPVNRHNYLIELMKEFELCFDINCNPKQFLIPAILPKDEPAETVLEGDTLEFQHHYRILPNSIISRFIVNTSDYIHNQIYWRSGVMLAYLESGEVYNIARIKADTEDKKIFIAISGRKETRREFLAIIRKELNKIHKNFSNLDITEWVTIPEHPNIEPLNYQDLLIAEDVGETETFVPQLRRRVKINLLLDGYIDKNFRRQEANVIINNDLRGANIGNMANTMSDDARQSANQFTQASDANLEDAQ</sequence>
<evidence type="ECO:0000256" key="8">
    <source>
        <dbReference type="ARBA" id="ARBA00022840"/>
    </source>
</evidence>
<dbReference type="Pfam" id="PF25497">
    <property type="entry name" value="COR-B"/>
    <property type="match status" value="1"/>
</dbReference>
<dbReference type="Gene3D" id="3.30.310.200">
    <property type="match status" value="1"/>
</dbReference>
<accession>A0ABU5TMA3</accession>